<evidence type="ECO:0000313" key="2">
    <source>
        <dbReference type="EMBL" id="ACV69458.1"/>
    </source>
</evidence>
<organism evidence="2 3">
    <name type="scientific">Desulfohalobium retbaense (strain ATCC 49708 / DSM 5692 / JCM 16813 / HR100)</name>
    <dbReference type="NCBI Taxonomy" id="485915"/>
    <lineage>
        <taxon>Bacteria</taxon>
        <taxon>Pseudomonadati</taxon>
        <taxon>Thermodesulfobacteriota</taxon>
        <taxon>Desulfovibrionia</taxon>
        <taxon>Desulfovibrionales</taxon>
        <taxon>Desulfohalobiaceae</taxon>
        <taxon>Desulfohalobium</taxon>
    </lineage>
</organism>
<dbReference type="InterPro" id="IPR016732">
    <property type="entry name" value="UCP018688"/>
</dbReference>
<dbReference type="InterPro" id="IPR016181">
    <property type="entry name" value="Acyl_CoA_acyltransferase"/>
</dbReference>
<keyword evidence="3" id="KW-1185">Reference proteome</keyword>
<evidence type="ECO:0000313" key="3">
    <source>
        <dbReference type="Proteomes" id="UP000001052"/>
    </source>
</evidence>
<dbReference type="Proteomes" id="UP000001052">
    <property type="component" value="Chromosome"/>
</dbReference>
<dbReference type="OrthoDB" id="9765580at2"/>
<dbReference type="RefSeq" id="WP_015752599.1">
    <property type="nucleotide sequence ID" value="NC_013223.1"/>
</dbReference>
<dbReference type="PIRSF" id="PIRSF018688">
    <property type="entry name" value="UCP018688"/>
    <property type="match status" value="1"/>
</dbReference>
<dbReference type="KEGG" id="drt:Dret_2174"/>
<dbReference type="PANTHER" id="PTHR41373">
    <property type="entry name" value="DUF2156 DOMAIN-CONTAINING PROTEIN"/>
    <property type="match status" value="1"/>
</dbReference>
<proteinExistence type="predicted"/>
<dbReference type="AlphaFoldDB" id="C8X4W1"/>
<feature type="domain" description="Phosphatidylglycerol lysyltransferase C-terminal" evidence="1">
    <location>
        <begin position="24"/>
        <end position="284"/>
    </location>
</feature>
<protein>
    <submittedName>
        <fullName evidence="2">Uncharacterized conserved protein UCP018688</fullName>
    </submittedName>
</protein>
<dbReference type="InterPro" id="IPR024320">
    <property type="entry name" value="LPG_synthase_C"/>
</dbReference>
<dbReference type="PANTHER" id="PTHR41373:SF1">
    <property type="entry name" value="PHOSPHATIDYLGLYCEROL LYSYLTRANSFERASE C-TERMINAL DOMAIN-CONTAINING PROTEIN"/>
    <property type="match status" value="1"/>
</dbReference>
<dbReference type="Gene3D" id="3.40.630.30">
    <property type="match status" value="1"/>
</dbReference>
<gene>
    <name evidence="2" type="ordered locus">Dret_2174</name>
</gene>
<dbReference type="Pfam" id="PF09924">
    <property type="entry name" value="LPG_synthase_C"/>
    <property type="match status" value="1"/>
</dbReference>
<evidence type="ECO:0000259" key="1">
    <source>
        <dbReference type="Pfam" id="PF09924"/>
    </source>
</evidence>
<dbReference type="eggNOG" id="COG4866">
    <property type="taxonomic scope" value="Bacteria"/>
</dbReference>
<sequence length="303" mass="35038">MPLTFRPLSLQNLNNYATLLHQTPQKASDYSFANLWAWQEEYDLQWAWSATHNLVWIRQNRPEPVYWAPVGPWQEIDWARAVAELPDVKTVPFIRVPAQLGELWQTALPGRVTLAEEEDHWDYIYAVQDLIALRGNKFHKKKNLLKQFHKKYDFRYVPLTSERCEQALTLQAEWCMWRDCEASTTLESENQAIVKVLTDWDRLPGLMGAGLQADGHMIAFTVAEPLDEETVVIHFEKACPTYKGVYQAINQMFLENDASDFTYVNREQDLGDEGLRKAKKSYNPCGYLKKVQARIAGAPDGDR</sequence>
<reference evidence="2 3" key="2">
    <citation type="journal article" date="2010" name="Stand. Genomic Sci.">
        <title>Complete genome sequence of Desulfohalobium retbaense type strain (HR(100)).</title>
        <authorList>
            <person name="Spring S."/>
            <person name="Nolan M."/>
            <person name="Lapidus A."/>
            <person name="Glavina Del Rio T."/>
            <person name="Copeland A."/>
            <person name="Tice H."/>
            <person name="Cheng J.F."/>
            <person name="Lucas S."/>
            <person name="Land M."/>
            <person name="Chen F."/>
            <person name="Bruce D."/>
            <person name="Goodwin L."/>
            <person name="Pitluck S."/>
            <person name="Ivanova N."/>
            <person name="Mavromatis K."/>
            <person name="Mikhailova N."/>
            <person name="Pati A."/>
            <person name="Chen A."/>
            <person name="Palaniappan K."/>
            <person name="Hauser L."/>
            <person name="Chang Y.J."/>
            <person name="Jeffries C.D."/>
            <person name="Munk C."/>
            <person name="Kiss H."/>
            <person name="Chain P."/>
            <person name="Han C."/>
            <person name="Brettin T."/>
            <person name="Detter J.C."/>
            <person name="Schuler E."/>
            <person name="Goker M."/>
            <person name="Rohde M."/>
            <person name="Bristow J."/>
            <person name="Eisen J.A."/>
            <person name="Markowitz V."/>
            <person name="Hugenholtz P."/>
            <person name="Kyrpides N.C."/>
            <person name="Klenk H.P."/>
        </authorList>
    </citation>
    <scope>NUCLEOTIDE SEQUENCE [LARGE SCALE GENOMIC DNA]</scope>
    <source>
        <strain evidence="2 3">DSM 5692</strain>
    </source>
</reference>
<name>C8X4W1_DESRD</name>
<accession>C8X4W1</accession>
<dbReference type="STRING" id="485915.Dret_2174"/>
<reference evidence="3" key="1">
    <citation type="submission" date="2009-09" db="EMBL/GenBank/DDBJ databases">
        <title>The complete chromosome of Desulfohalobium retbaense DSM 5692.</title>
        <authorList>
            <consortium name="US DOE Joint Genome Institute (JGI-PGF)"/>
            <person name="Lucas S."/>
            <person name="Copeland A."/>
            <person name="Lapidus A."/>
            <person name="Glavina del Rio T."/>
            <person name="Dalin E."/>
            <person name="Tice H."/>
            <person name="Bruce D."/>
            <person name="Goodwin L."/>
            <person name="Pitluck S."/>
            <person name="Kyrpides N."/>
            <person name="Mavromatis K."/>
            <person name="Ivanova N."/>
            <person name="Mikhailova N."/>
            <person name="Munk A.C."/>
            <person name="Brettin T."/>
            <person name="Detter J.C."/>
            <person name="Han C."/>
            <person name="Tapia R."/>
            <person name="Larimer F."/>
            <person name="Land M."/>
            <person name="Hauser L."/>
            <person name="Markowitz V."/>
            <person name="Cheng J.-F."/>
            <person name="Hugenholtz P."/>
            <person name="Woyke T."/>
            <person name="Wu D."/>
            <person name="Spring S."/>
            <person name="Klenk H.-P."/>
            <person name="Eisen J.A."/>
        </authorList>
    </citation>
    <scope>NUCLEOTIDE SEQUENCE [LARGE SCALE GENOMIC DNA]</scope>
    <source>
        <strain evidence="3">DSM 5692</strain>
    </source>
</reference>
<dbReference type="SUPFAM" id="SSF55729">
    <property type="entry name" value="Acyl-CoA N-acyltransferases (Nat)"/>
    <property type="match status" value="2"/>
</dbReference>
<dbReference type="EMBL" id="CP001734">
    <property type="protein sequence ID" value="ACV69458.1"/>
    <property type="molecule type" value="Genomic_DNA"/>
</dbReference>
<dbReference type="HOGENOM" id="CLU_058411_0_0_7"/>